<keyword evidence="3" id="KW-1185">Reference proteome</keyword>
<evidence type="ECO:0000259" key="1">
    <source>
        <dbReference type="Pfam" id="PF13021"/>
    </source>
</evidence>
<feature type="domain" description="DUF3885" evidence="1">
    <location>
        <begin position="20"/>
        <end position="183"/>
    </location>
</feature>
<dbReference type="Proteomes" id="UP001064933">
    <property type="component" value="Chromosome"/>
</dbReference>
<evidence type="ECO:0000313" key="2">
    <source>
        <dbReference type="EMBL" id="UXH76737.1"/>
    </source>
</evidence>
<name>A0ABY6AUP3_9BURK</name>
<proteinExistence type="predicted"/>
<gene>
    <name evidence="2" type="ORF">N4261_17065</name>
</gene>
<dbReference type="Pfam" id="PF13021">
    <property type="entry name" value="DUF3885"/>
    <property type="match status" value="1"/>
</dbReference>
<dbReference type="RefSeq" id="WP_261756473.1">
    <property type="nucleotide sequence ID" value="NZ_CP104562.2"/>
</dbReference>
<evidence type="ECO:0000313" key="3">
    <source>
        <dbReference type="Proteomes" id="UP001064933"/>
    </source>
</evidence>
<dbReference type="InterPro" id="IPR024976">
    <property type="entry name" value="DUF3885"/>
</dbReference>
<sequence length="189" mass="21887">MHPHPLAWWQSHFGGIAPRGHILRRALPERWVRLHSLPGAKRYAESEEEYREIQQRHLTVASTLFNADEPLYVFRASESEARPHGKVRHQLAGRQFREAVAVMPTATQTDDEDRFYVRALVSKWKPDFFEEAIRLLADWQEVGISFVSPSTRNIFCPYDGGMDIFTFSIAPEELCTRFAAWQSTRPDGM</sequence>
<dbReference type="EMBL" id="CP104562">
    <property type="protein sequence ID" value="UXH76737.1"/>
    <property type="molecule type" value="Genomic_DNA"/>
</dbReference>
<reference evidence="2" key="1">
    <citation type="submission" date="2022-10" db="EMBL/GenBank/DDBJ databases">
        <title>Characterization and whole genome sequencing of a new Roseateles species, isolated from fresh water.</title>
        <authorList>
            <person name="Guliayeva D.Y."/>
            <person name="Akhremchuk A.E."/>
            <person name="Sikolenko M.A."/>
            <person name="Valentovich L.N."/>
            <person name="Sidarenka A.V."/>
        </authorList>
    </citation>
    <scope>NUCLEOTIDE SEQUENCE</scope>
    <source>
        <strain evidence="2">BIM B-1768</strain>
    </source>
</reference>
<accession>A0ABY6AUP3</accession>
<organism evidence="2 3">
    <name type="scientific">Roseateles amylovorans</name>
    <dbReference type="NCBI Taxonomy" id="2978473"/>
    <lineage>
        <taxon>Bacteria</taxon>
        <taxon>Pseudomonadati</taxon>
        <taxon>Pseudomonadota</taxon>
        <taxon>Betaproteobacteria</taxon>
        <taxon>Burkholderiales</taxon>
        <taxon>Sphaerotilaceae</taxon>
        <taxon>Roseateles</taxon>
    </lineage>
</organism>
<protein>
    <recommendedName>
        <fullName evidence="1">DUF3885 domain-containing protein</fullName>
    </recommendedName>
</protein>